<feature type="region of interest" description="Disordered" evidence="1">
    <location>
        <begin position="245"/>
        <end position="301"/>
    </location>
</feature>
<dbReference type="AlphaFoldDB" id="A0A177BXR6"/>
<dbReference type="OrthoDB" id="3801585at2759"/>
<evidence type="ECO:0000256" key="2">
    <source>
        <dbReference type="SAM" id="SignalP"/>
    </source>
</evidence>
<sequence length="550" mass="55287">MISNIAIALLAAHTVTGAAIKRDEPTISCTEGQASSTNLATRPSASVPSYSNVVPSSSASISSSVVLNSSSTPTLSSYPIGLLSSSPLPSFTGDISSATSSMLSSSSTNANSSIISSTTPASSTLTPSPVTSSRSGLRTRSPNHSSSVMPSSLAFVSSSLTPTPQSSGYFVRQSSTATVSSDTSLTALPIVGGSSGCVAAFTETIYATASVPTTIMEMLTTIHTTSTVAVTLPALSSVPMLSELAPTPVPQSSGYPSSEQSSSLSSPSPISTIPETSIVPSMTSDSVSVPGSSGAPVYVPSSARASAPASSSAILSLPVVPSPFLPGFSYPASTPGQPTASFYTGPPPSSYGINNSTGAYSNGTAASASTTMISTGLGRIVSTNTISSNSVPIPTGNYSMATSSSPVSPSSSSTVASSPSVLSSPTQGYQTGAPSLTTTTSHSIIMVIPTSTNGVQYKRDIISINLAFSAAQSPSKPLSKSTVGNEVKTIVVPQDPRCPYPYPAIRCGEPSTTVTTVKKATPTSKQSTKKTGSVAWCMYPYPGGKGEACP</sequence>
<evidence type="ECO:0000313" key="3">
    <source>
        <dbReference type="EMBL" id="OAG00314.1"/>
    </source>
</evidence>
<reference evidence="3 4" key="1">
    <citation type="submission" date="2016-05" db="EMBL/GenBank/DDBJ databases">
        <title>Comparative analysis of secretome profiles of manganese(II)-oxidizing ascomycete fungi.</title>
        <authorList>
            <consortium name="DOE Joint Genome Institute"/>
            <person name="Zeiner C.A."/>
            <person name="Purvine S.O."/>
            <person name="Zink E.M."/>
            <person name="Wu S."/>
            <person name="Pasa-Tolic L."/>
            <person name="Chaput D.L."/>
            <person name="Haridas S."/>
            <person name="Grigoriev I.V."/>
            <person name="Santelli C.M."/>
            <person name="Hansel C.M."/>
        </authorList>
    </citation>
    <scope>NUCLEOTIDE SEQUENCE [LARGE SCALE GENOMIC DNA]</scope>
    <source>
        <strain evidence="3 4">AP3s5-JAC2a</strain>
    </source>
</reference>
<evidence type="ECO:0000256" key="1">
    <source>
        <dbReference type="SAM" id="MobiDB-lite"/>
    </source>
</evidence>
<feature type="signal peptide" evidence="2">
    <location>
        <begin position="1"/>
        <end position="17"/>
    </location>
</feature>
<protein>
    <recommendedName>
        <fullName evidence="5">Ig-like domain-containing protein</fullName>
    </recommendedName>
</protein>
<feature type="chain" id="PRO_5008057509" description="Ig-like domain-containing protein" evidence="2">
    <location>
        <begin position="18"/>
        <end position="550"/>
    </location>
</feature>
<name>A0A177BXR6_9PLEO</name>
<feature type="compositionally biased region" description="Low complexity" evidence="1">
    <location>
        <begin position="250"/>
        <end position="301"/>
    </location>
</feature>
<proteinExistence type="predicted"/>
<dbReference type="EMBL" id="KV441559">
    <property type="protein sequence ID" value="OAG00314.1"/>
    <property type="molecule type" value="Genomic_DNA"/>
</dbReference>
<keyword evidence="4" id="KW-1185">Reference proteome</keyword>
<feature type="compositionally biased region" description="Polar residues" evidence="1">
    <location>
        <begin position="427"/>
        <end position="436"/>
    </location>
</feature>
<feature type="compositionally biased region" description="Low complexity" evidence="1">
    <location>
        <begin position="113"/>
        <end position="135"/>
    </location>
</feature>
<gene>
    <name evidence="3" type="ORF">CC84DRAFT_294636</name>
</gene>
<dbReference type="InParanoid" id="A0A177BXR6"/>
<dbReference type="GeneID" id="28769261"/>
<dbReference type="Proteomes" id="UP000077069">
    <property type="component" value="Unassembled WGS sequence"/>
</dbReference>
<dbReference type="RefSeq" id="XP_018030679.1">
    <property type="nucleotide sequence ID" value="XM_018185775.1"/>
</dbReference>
<evidence type="ECO:0000313" key="4">
    <source>
        <dbReference type="Proteomes" id="UP000077069"/>
    </source>
</evidence>
<evidence type="ECO:0008006" key="5">
    <source>
        <dbReference type="Google" id="ProtNLM"/>
    </source>
</evidence>
<feature type="compositionally biased region" description="Low complexity" evidence="1">
    <location>
        <begin position="402"/>
        <end position="426"/>
    </location>
</feature>
<keyword evidence="2" id="KW-0732">Signal</keyword>
<feature type="region of interest" description="Disordered" evidence="1">
    <location>
        <begin position="400"/>
        <end position="436"/>
    </location>
</feature>
<feature type="region of interest" description="Disordered" evidence="1">
    <location>
        <begin position="113"/>
        <end position="149"/>
    </location>
</feature>
<accession>A0A177BXR6</accession>
<organism evidence="3 4">
    <name type="scientific">Paraphaeosphaeria sporulosa</name>
    <dbReference type="NCBI Taxonomy" id="1460663"/>
    <lineage>
        <taxon>Eukaryota</taxon>
        <taxon>Fungi</taxon>
        <taxon>Dikarya</taxon>
        <taxon>Ascomycota</taxon>
        <taxon>Pezizomycotina</taxon>
        <taxon>Dothideomycetes</taxon>
        <taxon>Pleosporomycetidae</taxon>
        <taxon>Pleosporales</taxon>
        <taxon>Massarineae</taxon>
        <taxon>Didymosphaeriaceae</taxon>
        <taxon>Paraphaeosphaeria</taxon>
    </lineage>
</organism>